<name>A0ABS8WMI7_DATST</name>
<protein>
    <submittedName>
        <fullName evidence="1">Uncharacterized protein</fullName>
    </submittedName>
</protein>
<dbReference type="EMBL" id="JACEIK010008118">
    <property type="protein sequence ID" value="MCE3051037.1"/>
    <property type="molecule type" value="Genomic_DNA"/>
</dbReference>
<comment type="caution">
    <text evidence="1">The sequence shown here is derived from an EMBL/GenBank/DDBJ whole genome shotgun (WGS) entry which is preliminary data.</text>
</comment>
<feature type="non-terminal residue" evidence="1">
    <location>
        <position position="1"/>
    </location>
</feature>
<proteinExistence type="predicted"/>
<keyword evidence="2" id="KW-1185">Reference proteome</keyword>
<organism evidence="1 2">
    <name type="scientific">Datura stramonium</name>
    <name type="common">Jimsonweed</name>
    <name type="synonym">Common thornapple</name>
    <dbReference type="NCBI Taxonomy" id="4076"/>
    <lineage>
        <taxon>Eukaryota</taxon>
        <taxon>Viridiplantae</taxon>
        <taxon>Streptophyta</taxon>
        <taxon>Embryophyta</taxon>
        <taxon>Tracheophyta</taxon>
        <taxon>Spermatophyta</taxon>
        <taxon>Magnoliopsida</taxon>
        <taxon>eudicotyledons</taxon>
        <taxon>Gunneridae</taxon>
        <taxon>Pentapetalae</taxon>
        <taxon>asterids</taxon>
        <taxon>lamiids</taxon>
        <taxon>Solanales</taxon>
        <taxon>Solanaceae</taxon>
        <taxon>Solanoideae</taxon>
        <taxon>Datureae</taxon>
        <taxon>Datura</taxon>
    </lineage>
</organism>
<evidence type="ECO:0000313" key="2">
    <source>
        <dbReference type="Proteomes" id="UP000823775"/>
    </source>
</evidence>
<gene>
    <name evidence="1" type="ORF">HAX54_048790</name>
</gene>
<reference evidence="1 2" key="1">
    <citation type="journal article" date="2021" name="BMC Genomics">
        <title>Datura genome reveals duplications of psychoactive alkaloid biosynthetic genes and high mutation rate following tissue culture.</title>
        <authorList>
            <person name="Rajewski A."/>
            <person name="Carter-House D."/>
            <person name="Stajich J."/>
            <person name="Litt A."/>
        </authorList>
    </citation>
    <scope>NUCLEOTIDE SEQUENCE [LARGE SCALE GENOMIC DNA]</scope>
    <source>
        <strain evidence="1">AR-01</strain>
    </source>
</reference>
<dbReference type="Proteomes" id="UP000823775">
    <property type="component" value="Unassembled WGS sequence"/>
</dbReference>
<sequence>TKDGVYACLGMALAACLVETYYDLATSIDRTQWPRGLDAYETLYGPHDLNKWNLKWPTSGLNKWNSKWPRGP</sequence>
<evidence type="ECO:0000313" key="1">
    <source>
        <dbReference type="EMBL" id="MCE3051037.1"/>
    </source>
</evidence>
<accession>A0ABS8WMI7</accession>